<dbReference type="InterPro" id="IPR011075">
    <property type="entry name" value="TetR_C"/>
</dbReference>
<keyword evidence="8" id="KW-1185">Reference proteome</keyword>
<dbReference type="SUPFAM" id="SSF48498">
    <property type="entry name" value="Tetracyclin repressor-like, C-terminal domain"/>
    <property type="match status" value="1"/>
</dbReference>
<evidence type="ECO:0000256" key="2">
    <source>
        <dbReference type="ARBA" id="ARBA00023125"/>
    </source>
</evidence>
<dbReference type="PROSITE" id="PS50977">
    <property type="entry name" value="HTH_TETR_2"/>
    <property type="match status" value="1"/>
</dbReference>
<dbReference type="Proteomes" id="UP001589709">
    <property type="component" value="Unassembled WGS sequence"/>
</dbReference>
<dbReference type="PROSITE" id="PS01081">
    <property type="entry name" value="HTH_TETR_1"/>
    <property type="match status" value="1"/>
</dbReference>
<dbReference type="Gene3D" id="1.10.10.60">
    <property type="entry name" value="Homeodomain-like"/>
    <property type="match status" value="1"/>
</dbReference>
<comment type="caution">
    <text evidence="7">The sequence shown here is derived from an EMBL/GenBank/DDBJ whole genome shotgun (WGS) entry which is preliminary data.</text>
</comment>
<evidence type="ECO:0000313" key="8">
    <source>
        <dbReference type="Proteomes" id="UP001589709"/>
    </source>
</evidence>
<keyword evidence="1" id="KW-0805">Transcription regulation</keyword>
<evidence type="ECO:0000256" key="4">
    <source>
        <dbReference type="PROSITE-ProRule" id="PRU00335"/>
    </source>
</evidence>
<proteinExistence type="predicted"/>
<reference evidence="7 8" key="1">
    <citation type="submission" date="2024-09" db="EMBL/GenBank/DDBJ databases">
        <authorList>
            <person name="Sun Q."/>
            <person name="Mori K."/>
        </authorList>
    </citation>
    <scope>NUCLEOTIDE SEQUENCE [LARGE SCALE GENOMIC DNA]</scope>
    <source>
        <strain evidence="7 8">JCM 6917</strain>
    </source>
</reference>
<evidence type="ECO:0000259" key="6">
    <source>
        <dbReference type="PROSITE" id="PS50977"/>
    </source>
</evidence>
<gene>
    <name evidence="7" type="ORF">ACFF45_03930</name>
</gene>
<dbReference type="Gene3D" id="1.10.357.10">
    <property type="entry name" value="Tetracycline Repressor, domain 2"/>
    <property type="match status" value="1"/>
</dbReference>
<dbReference type="Pfam" id="PF00440">
    <property type="entry name" value="TetR_N"/>
    <property type="match status" value="1"/>
</dbReference>
<dbReference type="InterPro" id="IPR009057">
    <property type="entry name" value="Homeodomain-like_sf"/>
</dbReference>
<dbReference type="PANTHER" id="PTHR30055:SF148">
    <property type="entry name" value="TETR-FAMILY TRANSCRIPTIONAL REGULATOR"/>
    <property type="match status" value="1"/>
</dbReference>
<dbReference type="SUPFAM" id="SSF46689">
    <property type="entry name" value="Homeodomain-like"/>
    <property type="match status" value="1"/>
</dbReference>
<feature type="domain" description="HTH tetR-type" evidence="6">
    <location>
        <begin position="26"/>
        <end position="86"/>
    </location>
</feature>
<organism evidence="7 8">
    <name type="scientific">Streptomyces cinereospinus</name>
    <dbReference type="NCBI Taxonomy" id="285561"/>
    <lineage>
        <taxon>Bacteria</taxon>
        <taxon>Bacillati</taxon>
        <taxon>Actinomycetota</taxon>
        <taxon>Actinomycetes</taxon>
        <taxon>Kitasatosporales</taxon>
        <taxon>Streptomycetaceae</taxon>
        <taxon>Streptomyces</taxon>
    </lineage>
</organism>
<dbReference type="PANTHER" id="PTHR30055">
    <property type="entry name" value="HTH-TYPE TRANSCRIPTIONAL REGULATOR RUTR"/>
    <property type="match status" value="1"/>
</dbReference>
<dbReference type="RefSeq" id="WP_381341881.1">
    <property type="nucleotide sequence ID" value="NZ_JBHMCY010000005.1"/>
</dbReference>
<protein>
    <submittedName>
        <fullName evidence="7">TetR-like C-terminal domain-containing protein</fullName>
    </submittedName>
</protein>
<sequence>MSAVNPQPIDPSTEPAPPKRPRRRGRDLEEAIFAAAFAEIAETSFADLSLEKVAARAGAGNASLYRRWANTTELVLAALASLDAAAVIHQRLDNGELRADLIEILTGLVAILDTTAGRAFRSLLTQPERHPDLHAKVLALFVQPGEEVIADVFRAASDRGEIDHRVITPLLVSSGPQLVLGQHIAAGRVTESEITAIVDEMILPAAARIPLALTTGESDRT</sequence>
<dbReference type="InterPro" id="IPR023772">
    <property type="entry name" value="DNA-bd_HTH_TetR-type_CS"/>
</dbReference>
<dbReference type="InterPro" id="IPR050109">
    <property type="entry name" value="HTH-type_TetR-like_transc_reg"/>
</dbReference>
<keyword evidence="2 4" id="KW-0238">DNA-binding</keyword>
<dbReference type="EMBL" id="JBHMCY010000005">
    <property type="protein sequence ID" value="MFB9461900.1"/>
    <property type="molecule type" value="Genomic_DNA"/>
</dbReference>
<evidence type="ECO:0000313" key="7">
    <source>
        <dbReference type="EMBL" id="MFB9461900.1"/>
    </source>
</evidence>
<dbReference type="InterPro" id="IPR036271">
    <property type="entry name" value="Tet_transcr_reg_TetR-rel_C_sf"/>
</dbReference>
<dbReference type="Pfam" id="PF16859">
    <property type="entry name" value="TetR_C_11"/>
    <property type="match status" value="1"/>
</dbReference>
<dbReference type="InterPro" id="IPR001647">
    <property type="entry name" value="HTH_TetR"/>
</dbReference>
<accession>A0ABV5MV66</accession>
<feature type="region of interest" description="Disordered" evidence="5">
    <location>
        <begin position="1"/>
        <end position="25"/>
    </location>
</feature>
<name>A0ABV5MV66_9ACTN</name>
<evidence type="ECO:0000256" key="3">
    <source>
        <dbReference type="ARBA" id="ARBA00023163"/>
    </source>
</evidence>
<evidence type="ECO:0000256" key="5">
    <source>
        <dbReference type="SAM" id="MobiDB-lite"/>
    </source>
</evidence>
<keyword evidence="3" id="KW-0804">Transcription</keyword>
<evidence type="ECO:0000256" key="1">
    <source>
        <dbReference type="ARBA" id="ARBA00023015"/>
    </source>
</evidence>
<feature type="DNA-binding region" description="H-T-H motif" evidence="4">
    <location>
        <begin position="49"/>
        <end position="68"/>
    </location>
</feature>